<dbReference type="Pfam" id="PF00018">
    <property type="entry name" value="SH3_1"/>
    <property type="match status" value="1"/>
</dbReference>
<evidence type="ECO:0000256" key="1">
    <source>
        <dbReference type="ARBA" id="ARBA00022443"/>
    </source>
</evidence>
<keyword evidence="1" id="KW-0728">SH3 domain</keyword>
<evidence type="ECO:0000256" key="2">
    <source>
        <dbReference type="SAM" id="MobiDB-lite"/>
    </source>
</evidence>
<evidence type="ECO:0000313" key="4">
    <source>
        <dbReference type="EMBL" id="JAS20544.1"/>
    </source>
</evidence>
<dbReference type="InterPro" id="IPR001452">
    <property type="entry name" value="SH3_domain"/>
</dbReference>
<feature type="region of interest" description="Disordered" evidence="2">
    <location>
        <begin position="28"/>
        <end position="74"/>
    </location>
</feature>
<proteinExistence type="predicted"/>
<organism evidence="4">
    <name type="scientific">Clastoptera arizonana</name>
    <name type="common">Arizona spittle bug</name>
    <dbReference type="NCBI Taxonomy" id="38151"/>
    <lineage>
        <taxon>Eukaryota</taxon>
        <taxon>Metazoa</taxon>
        <taxon>Ecdysozoa</taxon>
        <taxon>Arthropoda</taxon>
        <taxon>Hexapoda</taxon>
        <taxon>Insecta</taxon>
        <taxon>Pterygota</taxon>
        <taxon>Neoptera</taxon>
        <taxon>Paraneoptera</taxon>
        <taxon>Hemiptera</taxon>
        <taxon>Auchenorrhyncha</taxon>
        <taxon>Cercopoidea</taxon>
        <taxon>Clastopteridae</taxon>
        <taxon>Clastoptera</taxon>
    </lineage>
</organism>
<accession>A0A1B6D4C8</accession>
<dbReference type="InterPro" id="IPR036028">
    <property type="entry name" value="SH3-like_dom_sf"/>
</dbReference>
<protein>
    <recommendedName>
        <fullName evidence="3">SH3 domain-containing protein</fullName>
    </recommendedName>
</protein>
<reference evidence="4" key="1">
    <citation type="submission" date="2015-12" db="EMBL/GenBank/DDBJ databases">
        <title>De novo transcriptome assembly of four potential Pierce s Disease insect vectors from Arizona vineyards.</title>
        <authorList>
            <person name="Tassone E.E."/>
        </authorList>
    </citation>
    <scope>NUCLEOTIDE SEQUENCE</scope>
</reference>
<feature type="domain" description="SH3" evidence="3">
    <location>
        <begin position="247"/>
        <end position="289"/>
    </location>
</feature>
<evidence type="ECO:0000259" key="3">
    <source>
        <dbReference type="Pfam" id="PF00018"/>
    </source>
</evidence>
<sequence length="297" mass="32981">MGLRQSSLVRPKIALTWVLKGDHSQARQENVTKEDFGSNQTPVVTGDVSRRRNRRSHHRRPRRQHSTKPAHAPSRFGYEITDVDDFLTKASLDIPANIPVVLSSPCLLYQTRIGGHQDELALPLGMVVNAVFKNQGWLYVQTPHGEEGYVRYAACLPLGILPPRAPAPCWESHTDIFPQPIGNRTDNEKIKGSSRSECGGVRTKKYDGRDTVSACGERSVDRLFMKAAANAKSRVINRQTLLVISTDYQSRGRSTLSVCKGDVVVLISGHLKDWFFVRNKNGDEGFIPAVVAGHGFL</sequence>
<feature type="compositionally biased region" description="Basic residues" evidence="2">
    <location>
        <begin position="51"/>
        <end position="68"/>
    </location>
</feature>
<dbReference type="EMBL" id="GEDC01016754">
    <property type="protein sequence ID" value="JAS20544.1"/>
    <property type="molecule type" value="Transcribed_RNA"/>
</dbReference>
<dbReference type="AlphaFoldDB" id="A0A1B6D4C8"/>
<name>A0A1B6D4C8_9HEMI</name>
<dbReference type="Gene3D" id="2.30.30.40">
    <property type="entry name" value="SH3 Domains"/>
    <property type="match status" value="1"/>
</dbReference>
<dbReference type="CDD" id="cd00174">
    <property type="entry name" value="SH3"/>
    <property type="match status" value="1"/>
</dbReference>
<dbReference type="SUPFAM" id="SSF50044">
    <property type="entry name" value="SH3-domain"/>
    <property type="match status" value="1"/>
</dbReference>
<gene>
    <name evidence="4" type="ORF">g.776</name>
</gene>